<evidence type="ECO:0000256" key="6">
    <source>
        <dbReference type="ARBA" id="ARBA00022777"/>
    </source>
</evidence>
<dbReference type="GO" id="GO:0071561">
    <property type="term" value="C:nucleus-vacuole junction"/>
    <property type="evidence" value="ECO:0007669"/>
    <property type="project" value="TreeGrafter"/>
</dbReference>
<organism evidence="10 11">
    <name type="scientific">Porcisia hertigi</name>
    <dbReference type="NCBI Taxonomy" id="2761500"/>
    <lineage>
        <taxon>Eukaryota</taxon>
        <taxon>Discoba</taxon>
        <taxon>Euglenozoa</taxon>
        <taxon>Kinetoplastea</taxon>
        <taxon>Metakinetoplastina</taxon>
        <taxon>Trypanosomatida</taxon>
        <taxon>Trypanosomatidae</taxon>
        <taxon>Leishmaniinae</taxon>
        <taxon>Porcisia</taxon>
    </lineage>
</organism>
<dbReference type="PROSITE" id="PS00108">
    <property type="entry name" value="PROTEIN_KINASE_ST"/>
    <property type="match status" value="1"/>
</dbReference>
<accession>A0A836IBH6</accession>
<dbReference type="SUPFAM" id="SSF48371">
    <property type="entry name" value="ARM repeat"/>
    <property type="match status" value="1"/>
</dbReference>
<reference evidence="10 11" key="1">
    <citation type="submission" date="2021-02" db="EMBL/GenBank/DDBJ databases">
        <title>Porcisia hertigi Genome sequencing and assembly.</title>
        <authorList>
            <person name="Almutairi H."/>
            <person name="Gatherer D."/>
        </authorList>
    </citation>
    <scope>NUCLEOTIDE SEQUENCE [LARGE SCALE GENOMIC DNA]</scope>
    <source>
        <strain evidence="10 11">C119</strain>
    </source>
</reference>
<dbReference type="OrthoDB" id="242910at2759"/>
<dbReference type="Gene3D" id="1.10.510.10">
    <property type="entry name" value="Transferase(Phosphotransferase) domain 1"/>
    <property type="match status" value="1"/>
</dbReference>
<feature type="compositionally biased region" description="Basic and acidic residues" evidence="8">
    <location>
        <begin position="936"/>
        <end position="952"/>
    </location>
</feature>
<dbReference type="GO" id="GO:0005524">
    <property type="term" value="F:ATP binding"/>
    <property type="evidence" value="ECO:0007669"/>
    <property type="project" value="InterPro"/>
</dbReference>
<protein>
    <recommendedName>
        <fullName evidence="1">non-specific serine/threonine protein kinase</fullName>
        <ecNumber evidence="1">2.7.11.1</ecNumber>
    </recommendedName>
</protein>
<sequence>MGNQLAATAAVDLANVSDELELVATLGAEGRNYFATFHCLDYTSVAVGAGHEDHARGSGLEHCSTHLRRSNSPRCSYGFVSAEVGGGSSGNGVAQHRLEHLPSRLFSAPSSALRSGGSGGGSFSTAVASSPKATSGNPRAAGRGRGTGATGKAIDSFYAFCSAAATAAETANTTQLLARERAVWHQARWRQRLPAGDRPWRIVPSSLQPEVELEQGATTGAAMEGWCRDTGTRTMLSGGGRGYGFCVSTADSSSLNHTGLVASPPLRPTTSLTVSRSSYATMASAKAGQAPSLDAVVAGVSGEWRSNYGHYMQLLLRSGAVAGITPSSAVVAHGGLCMTAPRAPTSGCQVSSLKSSQQCYLVEDVVTKVFVRTPDDPGQSYFLKYVHQMMDNTSEQLHAVCSTLKRTTPRNCLWYSAVCERDDFCVLQRPYVAFSLRERLVACPLWTPQEKLFIVYQLLEAVAHLHETYGLVHGDIKPNNVLIQSTGVLVLCDMAPFKPCQMPLDSPLLFDYYYDTDENRACYVAPEKFTDQPLPAPPLESKARGSATYNVSNVNFDGHKASMDVFSTACVVLFLYKEEDPLTLSQVLNLRHLTSAEAREAAMGPILRDACVPTALHSLLLPMLCAAAGERPSAREVVNRGLQQRIFPASFAYLYESVLPHFLTTAPDMRLVLFHNQLELALQRCEALDAVTPELGGSGSSAASAAAAEADAVASNGAMCDHAAGFSGVVSPSRELAVCLLLPTLLQTLHSGHSSDEAAYRGLLCLRRCASYCSFTCLVDAVLPHVLFYVNNDTHIYGPPTRLLAIRLLSFISEAIARHLTLKSPPRLSGSVAPSRDVAAENPAKAGEAFTVPEEQWALMEHLVLPCLYDILRQAEQESTAVLVEVASRLPRLLLLARYITERRQLVYGVDAVTATSTTFASQSGKQGRCPPPPEEAARGPRHRDLPLEQRRRQLSQLSAPSQGCEEDSRVKATASSPTPISLPPPPHFRSSSDALCASPTEAGSLSEQSVSGGTWERPATAERSTDVGRSVDKMVDGDVYGARAAGMQQYLTQLRCLLTNGWNMLQMLYNHPCVAVVVAVIQQSAGPVAAFLGEQRVTEDLIPLLTTALTAPLRVQRLLYPQAILLHALLQRPHAKTLRLFVEEGLRHEDVVCLSRTLESLAVVVRSRRLPLVETMSLVHQCLPLLVESRLWLREAACGVVEAAAQTYSASDIALHLEYAVRPLLMFPVPLAHLRRHAATAIRAELASPSISQSGAAGGIPFSYAHSVSWRDPVSVVGSAFLWDESVFKDDGSLYQTPDRSVGRGDGLYARSDSYRAFKSRGGNTGTFKDVLPAVVGVTRCDSVPAPALLHGLPSTETLSPSMPGPTTSSEASVAEAPAVVQQGSSNSNACVVSDEGGGLDGMALVYRPTPREAARVQLERRSAPLHFLVSSTPLSTPSAGVISHVPPPFRATSYGVSSVAALSEISRHPPTPPHSIDVSPYPATLPPPSSLSPCTLGGGDHRGLHGRSTLLSLPSSVALSVAATSPYSAASSSELHPAAASLSTLSVHTGAIYATAPSPLGNGIVISAGAHGEAFVWEVAASYTSASRARELSLVARVAAVGSGSAEHSYTACQWLGAPGQWQDATLSSSSAPAAGSTVAFSSTDGCVRVLDAERNVWVSSTAVASGVEGGLTGLALQDRASLLVTTAAGGLHVVDTRCRGGACANDESPTLSSTASVWYTRLNPLDGAPSCICPLYTDDRACAAAVGTYGGAVCLYDLRYQLCAQSVVLLGGEVGQSSTQTVAPSRRLSIATVCVDPLSVLCQGCRPCTSAPSPAVGPSLLVGTTEGTVYRLLLQHGTYWPAFQCRPGGGAAVRTMLTQPTYGRVFTGSEDAYIRSWSTDHPEASHTLTCAPYRSPAYTMVRTTAAKRALAASVVHGDPLAPPSSSDSKNLASITVRECSDTQGSDYVLPRHAPDAILSLSAVRTSSAASGPWSCGNSDGGGGSCYLLSGARDGTLTLWSNAHRLP</sequence>
<dbReference type="GO" id="GO:0034271">
    <property type="term" value="C:phosphatidylinositol 3-kinase complex, class III, type I"/>
    <property type="evidence" value="ECO:0007669"/>
    <property type="project" value="TreeGrafter"/>
</dbReference>
<keyword evidence="5" id="KW-0547">Nucleotide-binding</keyword>
<dbReference type="FunFam" id="1.10.510.10:FF:001155">
    <property type="entry name" value="Protein kinase, putative"/>
    <property type="match status" value="1"/>
</dbReference>
<evidence type="ECO:0000256" key="2">
    <source>
        <dbReference type="ARBA" id="ARBA00022574"/>
    </source>
</evidence>
<dbReference type="Gene3D" id="2.130.10.10">
    <property type="entry name" value="YVTN repeat-like/Quinoprotein amine dehydrogenase"/>
    <property type="match status" value="2"/>
</dbReference>
<dbReference type="InterPro" id="IPR001680">
    <property type="entry name" value="WD40_rpt"/>
</dbReference>
<feature type="domain" description="Protein kinase" evidence="9">
    <location>
        <begin position="355"/>
        <end position="647"/>
    </location>
</feature>
<dbReference type="Pfam" id="PF00069">
    <property type="entry name" value="Pkinase"/>
    <property type="match status" value="1"/>
</dbReference>
<dbReference type="Pfam" id="PF22956">
    <property type="entry name" value="VPS15-like_hel"/>
    <property type="match status" value="1"/>
</dbReference>
<evidence type="ECO:0000256" key="1">
    <source>
        <dbReference type="ARBA" id="ARBA00012513"/>
    </source>
</evidence>
<dbReference type="SMART" id="SM00220">
    <property type="entry name" value="S_TKc"/>
    <property type="match status" value="1"/>
</dbReference>
<dbReference type="GO" id="GO:0034272">
    <property type="term" value="C:phosphatidylinositol 3-kinase complex, class III, type II"/>
    <property type="evidence" value="ECO:0007669"/>
    <property type="project" value="TreeGrafter"/>
</dbReference>
<feature type="region of interest" description="Disordered" evidence="8">
    <location>
        <begin position="919"/>
        <end position="1030"/>
    </location>
</feature>
<dbReference type="InterPro" id="IPR016024">
    <property type="entry name" value="ARM-type_fold"/>
</dbReference>
<feature type="compositionally biased region" description="Basic and acidic residues" evidence="8">
    <location>
        <begin position="1020"/>
        <end position="1030"/>
    </location>
</feature>
<feature type="compositionally biased region" description="Polar residues" evidence="8">
    <location>
        <begin position="1002"/>
        <end position="1013"/>
    </location>
</feature>
<dbReference type="InterPro" id="IPR011009">
    <property type="entry name" value="Kinase-like_dom_sf"/>
</dbReference>
<evidence type="ECO:0000256" key="5">
    <source>
        <dbReference type="ARBA" id="ARBA00022741"/>
    </source>
</evidence>
<dbReference type="InterPro" id="IPR008271">
    <property type="entry name" value="Ser/Thr_kinase_AS"/>
</dbReference>
<keyword evidence="11" id="KW-1185">Reference proteome</keyword>
<comment type="caution">
    <text evidence="10">The sequence shown here is derived from an EMBL/GenBank/DDBJ whole genome shotgun (WGS) entry which is preliminary data.</text>
</comment>
<proteinExistence type="predicted"/>
<gene>
    <name evidence="10" type="ORF">JKF63_03599</name>
</gene>
<dbReference type="GO" id="GO:0016236">
    <property type="term" value="P:macroautophagy"/>
    <property type="evidence" value="ECO:0007669"/>
    <property type="project" value="InterPro"/>
</dbReference>
<evidence type="ECO:0000313" key="10">
    <source>
        <dbReference type="EMBL" id="KAG5500505.1"/>
    </source>
</evidence>
<evidence type="ECO:0000256" key="7">
    <source>
        <dbReference type="ARBA" id="ARBA00022840"/>
    </source>
</evidence>
<dbReference type="EMBL" id="JAFJZO010000028">
    <property type="protein sequence ID" value="KAG5500505.1"/>
    <property type="molecule type" value="Genomic_DNA"/>
</dbReference>
<keyword evidence="6" id="KW-0418">Kinase</keyword>
<dbReference type="InterPro" id="IPR045162">
    <property type="entry name" value="Vps15-like"/>
</dbReference>
<dbReference type="GeneID" id="94289677"/>
<dbReference type="RefSeq" id="XP_067755839.1">
    <property type="nucleotide sequence ID" value="XM_067899600.1"/>
</dbReference>
<dbReference type="InterPro" id="IPR015943">
    <property type="entry name" value="WD40/YVTN_repeat-like_dom_sf"/>
</dbReference>
<evidence type="ECO:0000313" key="11">
    <source>
        <dbReference type="Proteomes" id="UP000674318"/>
    </source>
</evidence>
<keyword evidence="7" id="KW-0067">ATP-binding</keyword>
<dbReference type="SMART" id="SM00320">
    <property type="entry name" value="WD40"/>
    <property type="match status" value="3"/>
</dbReference>
<dbReference type="PANTHER" id="PTHR17583">
    <property type="entry name" value="PHOSPHOINOSITIDE 3-KINASE REGULATORY SUBUNIT 4"/>
    <property type="match status" value="1"/>
</dbReference>
<dbReference type="GO" id="GO:0005770">
    <property type="term" value="C:late endosome"/>
    <property type="evidence" value="ECO:0007669"/>
    <property type="project" value="TreeGrafter"/>
</dbReference>
<feature type="region of interest" description="Disordered" evidence="8">
    <location>
        <begin position="109"/>
        <end position="148"/>
    </location>
</feature>
<keyword evidence="3" id="KW-0808">Transferase</keyword>
<dbReference type="InterPro" id="IPR036322">
    <property type="entry name" value="WD40_repeat_dom_sf"/>
</dbReference>
<evidence type="ECO:0000256" key="8">
    <source>
        <dbReference type="SAM" id="MobiDB-lite"/>
    </source>
</evidence>
<dbReference type="InterPro" id="IPR000719">
    <property type="entry name" value="Prot_kinase_dom"/>
</dbReference>
<dbReference type="EC" id="2.7.11.1" evidence="1"/>
<dbReference type="GO" id="GO:0045324">
    <property type="term" value="P:late endosome to vacuole transport"/>
    <property type="evidence" value="ECO:0007669"/>
    <property type="project" value="InterPro"/>
</dbReference>
<dbReference type="Proteomes" id="UP000674318">
    <property type="component" value="Chromosome 28"/>
</dbReference>
<dbReference type="GO" id="GO:0004674">
    <property type="term" value="F:protein serine/threonine kinase activity"/>
    <property type="evidence" value="ECO:0007669"/>
    <property type="project" value="InterPro"/>
</dbReference>
<evidence type="ECO:0000256" key="4">
    <source>
        <dbReference type="ARBA" id="ARBA00022737"/>
    </source>
</evidence>
<dbReference type="KEGG" id="phet:94289677"/>
<evidence type="ECO:0000259" key="9">
    <source>
        <dbReference type="PROSITE" id="PS50011"/>
    </source>
</evidence>
<dbReference type="InterPro" id="IPR055231">
    <property type="entry name" value="2AA_helical"/>
</dbReference>
<dbReference type="SUPFAM" id="SSF56112">
    <property type="entry name" value="Protein kinase-like (PK-like)"/>
    <property type="match status" value="1"/>
</dbReference>
<evidence type="ECO:0000256" key="3">
    <source>
        <dbReference type="ARBA" id="ARBA00022679"/>
    </source>
</evidence>
<keyword evidence="2" id="KW-0853">WD repeat</keyword>
<dbReference type="GO" id="GO:0006623">
    <property type="term" value="P:protein targeting to vacuole"/>
    <property type="evidence" value="ECO:0007669"/>
    <property type="project" value="TreeGrafter"/>
</dbReference>
<name>A0A836IBH6_9TRYP</name>
<dbReference type="PROSITE" id="PS50011">
    <property type="entry name" value="PROTEIN_KINASE_DOM"/>
    <property type="match status" value="1"/>
</dbReference>
<dbReference type="PANTHER" id="PTHR17583:SF0">
    <property type="entry name" value="PHOSPHOINOSITIDE 3-KINASE REGULATORY SUBUNIT 4"/>
    <property type="match status" value="1"/>
</dbReference>
<dbReference type="SUPFAM" id="SSF50978">
    <property type="entry name" value="WD40 repeat-like"/>
    <property type="match status" value="1"/>
</dbReference>
<keyword evidence="4" id="KW-0677">Repeat</keyword>